<gene>
    <name evidence="10" type="ORF">RN001_004105</name>
</gene>
<feature type="transmembrane region" description="Helical" evidence="8">
    <location>
        <begin position="1154"/>
        <end position="1177"/>
    </location>
</feature>
<evidence type="ECO:0000256" key="3">
    <source>
        <dbReference type="ARBA" id="ARBA00022692"/>
    </source>
</evidence>
<keyword evidence="6 8" id="KW-0472">Membrane</keyword>
<feature type="domain" description="PLAT" evidence="9">
    <location>
        <begin position="610"/>
        <end position="729"/>
    </location>
</feature>
<feature type="transmembrane region" description="Helical" evidence="8">
    <location>
        <begin position="759"/>
        <end position="783"/>
    </location>
</feature>
<feature type="transmembrane region" description="Helical" evidence="8">
    <location>
        <begin position="829"/>
        <end position="846"/>
    </location>
</feature>
<evidence type="ECO:0000256" key="7">
    <source>
        <dbReference type="PROSITE-ProRule" id="PRU00152"/>
    </source>
</evidence>
<evidence type="ECO:0000256" key="2">
    <source>
        <dbReference type="ARBA" id="ARBA00007200"/>
    </source>
</evidence>
<keyword evidence="4" id="KW-0732">Signal</keyword>
<dbReference type="Proteomes" id="UP001353858">
    <property type="component" value="Unassembled WGS sequence"/>
</dbReference>
<feature type="transmembrane region" description="Helical" evidence="8">
    <location>
        <begin position="803"/>
        <end position="822"/>
    </location>
</feature>
<evidence type="ECO:0000259" key="9">
    <source>
        <dbReference type="PROSITE" id="PS50095"/>
    </source>
</evidence>
<feature type="transmembrane region" description="Helical" evidence="8">
    <location>
        <begin position="942"/>
        <end position="965"/>
    </location>
</feature>
<dbReference type="Gene3D" id="2.60.60.20">
    <property type="entry name" value="PLAT/LH2 domain"/>
    <property type="match status" value="1"/>
</dbReference>
<dbReference type="InterPro" id="IPR001024">
    <property type="entry name" value="PLAT/LH2_dom"/>
</dbReference>
<dbReference type="Pfam" id="PF01825">
    <property type="entry name" value="GPS"/>
    <property type="match status" value="1"/>
</dbReference>
<dbReference type="Pfam" id="PF02010">
    <property type="entry name" value="REJ"/>
    <property type="match status" value="1"/>
</dbReference>
<comment type="caution">
    <text evidence="10">The sequence shown here is derived from an EMBL/GenBank/DDBJ whole genome shotgun (WGS) entry which is preliminary data.</text>
</comment>
<evidence type="ECO:0000313" key="11">
    <source>
        <dbReference type="Proteomes" id="UP001353858"/>
    </source>
</evidence>
<evidence type="ECO:0000256" key="5">
    <source>
        <dbReference type="ARBA" id="ARBA00022989"/>
    </source>
</evidence>
<dbReference type="EMBL" id="JARPUR010000001">
    <property type="protein sequence ID" value="KAK4887834.1"/>
    <property type="molecule type" value="Genomic_DNA"/>
</dbReference>
<accession>A0AAN7SMM7</accession>
<evidence type="ECO:0000256" key="4">
    <source>
        <dbReference type="ARBA" id="ARBA00022729"/>
    </source>
</evidence>
<dbReference type="PROSITE" id="PS50095">
    <property type="entry name" value="PLAT"/>
    <property type="match status" value="1"/>
</dbReference>
<comment type="caution">
    <text evidence="7">Lacks conserved residue(s) required for the propagation of feature annotation.</text>
</comment>
<comment type="subcellular location">
    <subcellularLocation>
        <location evidence="1">Membrane</location>
        <topology evidence="1">Multi-pass membrane protein</topology>
    </subcellularLocation>
</comment>
<keyword evidence="11" id="KW-1185">Reference proteome</keyword>
<dbReference type="Pfam" id="PF01477">
    <property type="entry name" value="PLAT"/>
    <property type="match status" value="1"/>
</dbReference>
<evidence type="ECO:0000256" key="1">
    <source>
        <dbReference type="ARBA" id="ARBA00004141"/>
    </source>
</evidence>
<dbReference type="GO" id="GO:0005262">
    <property type="term" value="F:calcium channel activity"/>
    <property type="evidence" value="ECO:0007669"/>
    <property type="project" value="TreeGrafter"/>
</dbReference>
<dbReference type="InterPro" id="IPR013122">
    <property type="entry name" value="PKD1_2_channel"/>
</dbReference>
<comment type="similarity">
    <text evidence="2">Belongs to the polycystin family.</text>
</comment>
<dbReference type="InterPro" id="IPR046791">
    <property type="entry name" value="Polycystin_dom"/>
</dbReference>
<dbReference type="InterPro" id="IPR036392">
    <property type="entry name" value="PLAT/LH2_dom_sf"/>
</dbReference>
<feature type="transmembrane region" description="Helical" evidence="8">
    <location>
        <begin position="1114"/>
        <end position="1133"/>
    </location>
</feature>
<sequence>MPGECSISPKSGTSFVTLFTIVCSNVSHTQPVTFSLYQVSNTDLLLATTDSGEFEVYLPTGTKSLYIKISDPDNLYIIKNVAVQVDPFINQIPEEDKIQTLTQKYDDMIPNALKTGNAEVIVQMMNMIASEAKLITDDKFKKKLKLKILGDLEKIPLQTQNDIAQVASLNRNLWDIQTEHDRSFRRTSVEFSQKAAKYQLKLINQAPFPDKLDLDVINTLPDLLWVANQSLEAFPSETVVQDFTFIVTTPTDMLTFPVVSEFYVDYKDADLDYLSRIRDYKHATKSAINVFTLAGLATAKTLTPGEPVSNVIDNVLQAITDGPRALARTKLGVSDAQVIGSQSLTDISDYLHGVVSVYPDNPYWWHKDDINISTKILNANYFHKDKLLGNIKYPLQLFFAGNWIDPIHKQGVITIPSKTNNTELDQYVAVHRVDVKQGGALIVDFYDVKEALNIVMTYNRKPRLSDFNSSSISVTEKSTHVFYPRKDLIDFGNCWFYIGILPNKTQTPSEANLTINYEISFVTIICSYWSNSFEKWISSDCYTGKKSNNTHIHCFCTHHSSYAGSYLNAPSVLDPYKKIVFTLKIHTSSVIFIFVAVALLTYCVLLVDDYYYLIVVKTSSRSSSGTTSNIGLQIMGSMANSRKHLINFPDPYTKLLQRSNKDQFVLATCGRLGELNCIWLWFDSVGTRPSWHCEWITITDLQNNDKWYFEIRALFSVLDGGYCKLLIKPSVSNEPKTWTSVFNNHNWNFTTLRKNRLSYVVRLTIILSTILTTSSVTLVLYGVPKFRRSDGFGYGHYQISTKIVFLSFLSSLVSFFANLYFVTTFKNRLIFFVTFNLTFLVVFGFWMPYVDALLWLTSTFGALILIVVFFETTYIILTKSCDQDDVFVNTEEILIQAKEQKNILTENFGKELLRPLFIHKYRSLTVEEWKIKKEKELIRRRVAVLIQDLIMFGVYIILLFFIVLANRDASIVFSNKRITELLVTEKFEEILSLADVYEYLNDTLIDIMHSINWYGSWNALQPGLLSDYSSKILGVGRIRQQRVCKECCTVPKYFQNFSFKCMPEYSWLSNVKDEFMEFWNPVEFVAVPRLATAWKYTYDAMSAFDYFDLIRVEYLLTVMAALLICVATVRLWKLLRFIPDFQIFEQTILRSGKLLLGLAICHWLIWCMYTILGSILFGTQLHYFHNAHATLTTLMLLSMNLYSAFDYNALIHVGGVYAYLYFASYAIVMLTIYSFYVSLLMIYYSECNRKLSNSKEYYSLRKYVSDELEYYKGSFWRNIFRFSTSQKINVEQKVSPKDDQHRYANSITLSPEQLLLMLIISKNITDNRSTNKDENVEQKIATTIYYLSRAKAKSEYKRSLIGYKVSEDNIHTIMFDQKLLNMEYIVRKILEKGVEENSEHKPFDKESKAEDNLKPQQLIENSNGKQLDRILHALTVISDVVDNIKVSCDPPCKRCQEKMIC</sequence>
<keyword evidence="3 8" id="KW-0812">Transmembrane</keyword>
<dbReference type="InterPro" id="IPR002859">
    <property type="entry name" value="PKD/REJ-like"/>
</dbReference>
<dbReference type="InterPro" id="IPR046338">
    <property type="entry name" value="GAIN_dom_sf"/>
</dbReference>
<proteinExistence type="inferred from homology"/>
<feature type="transmembrane region" description="Helical" evidence="8">
    <location>
        <begin position="1217"/>
        <end position="1244"/>
    </location>
</feature>
<dbReference type="Gene3D" id="2.60.220.50">
    <property type="match status" value="1"/>
</dbReference>
<feature type="transmembrane region" description="Helical" evidence="8">
    <location>
        <begin position="1183"/>
        <end position="1205"/>
    </location>
</feature>
<evidence type="ECO:0000256" key="8">
    <source>
        <dbReference type="SAM" id="Phobius"/>
    </source>
</evidence>
<evidence type="ECO:0000256" key="6">
    <source>
        <dbReference type="ARBA" id="ARBA00023136"/>
    </source>
</evidence>
<feature type="transmembrane region" description="Helical" evidence="8">
    <location>
        <begin position="852"/>
        <end position="870"/>
    </location>
</feature>
<dbReference type="SUPFAM" id="SSF49723">
    <property type="entry name" value="Lipase/lipooxygenase domain (PLAT/LH2 domain)"/>
    <property type="match status" value="1"/>
</dbReference>
<evidence type="ECO:0000313" key="10">
    <source>
        <dbReference type="EMBL" id="KAK4887834.1"/>
    </source>
</evidence>
<dbReference type="GO" id="GO:0050982">
    <property type="term" value="P:detection of mechanical stimulus"/>
    <property type="evidence" value="ECO:0007669"/>
    <property type="project" value="TreeGrafter"/>
</dbReference>
<name>A0AAN7SMM7_9COLE</name>
<feature type="transmembrane region" description="Helical" evidence="8">
    <location>
        <begin position="590"/>
        <end position="613"/>
    </location>
</feature>
<dbReference type="InterPro" id="IPR051223">
    <property type="entry name" value="Polycystin"/>
</dbReference>
<dbReference type="Pfam" id="PF08016">
    <property type="entry name" value="PKD_channel"/>
    <property type="match status" value="1"/>
</dbReference>
<organism evidence="10 11">
    <name type="scientific">Aquatica leii</name>
    <dbReference type="NCBI Taxonomy" id="1421715"/>
    <lineage>
        <taxon>Eukaryota</taxon>
        <taxon>Metazoa</taxon>
        <taxon>Ecdysozoa</taxon>
        <taxon>Arthropoda</taxon>
        <taxon>Hexapoda</taxon>
        <taxon>Insecta</taxon>
        <taxon>Pterygota</taxon>
        <taxon>Neoptera</taxon>
        <taxon>Endopterygota</taxon>
        <taxon>Coleoptera</taxon>
        <taxon>Polyphaga</taxon>
        <taxon>Elateriformia</taxon>
        <taxon>Elateroidea</taxon>
        <taxon>Lampyridae</taxon>
        <taxon>Luciolinae</taxon>
        <taxon>Aquatica</taxon>
    </lineage>
</organism>
<dbReference type="PANTHER" id="PTHR10877">
    <property type="entry name" value="POLYCYSTIN FAMILY MEMBER"/>
    <property type="match status" value="1"/>
</dbReference>
<dbReference type="PANTHER" id="PTHR10877:SF183">
    <property type="entry name" value="AT14535P-RELATED"/>
    <property type="match status" value="1"/>
</dbReference>
<dbReference type="GO" id="GO:0016020">
    <property type="term" value="C:membrane"/>
    <property type="evidence" value="ECO:0007669"/>
    <property type="project" value="UniProtKB-SubCell"/>
</dbReference>
<keyword evidence="5 8" id="KW-1133">Transmembrane helix</keyword>
<dbReference type="InterPro" id="IPR000203">
    <property type="entry name" value="GPS"/>
</dbReference>
<protein>
    <recommendedName>
        <fullName evidence="9">PLAT domain-containing protein</fullName>
    </recommendedName>
</protein>
<dbReference type="Pfam" id="PF20519">
    <property type="entry name" value="Polycystin_dom"/>
    <property type="match status" value="1"/>
</dbReference>
<reference evidence="11" key="1">
    <citation type="submission" date="2023-01" db="EMBL/GenBank/DDBJ databases">
        <title>Key to firefly adult light organ development and bioluminescence: homeobox transcription factors regulate luciferase expression and transportation to peroxisome.</title>
        <authorList>
            <person name="Fu X."/>
        </authorList>
    </citation>
    <scope>NUCLEOTIDE SEQUENCE [LARGE SCALE GENOMIC DNA]</scope>
</reference>